<feature type="domain" description="UPF0033" evidence="2">
    <location>
        <begin position="6"/>
        <end position="30"/>
    </location>
</feature>
<accession>A0A5J4L397</accession>
<dbReference type="SUPFAM" id="SSF64307">
    <property type="entry name" value="SirA-like"/>
    <property type="match status" value="1"/>
</dbReference>
<dbReference type="EMBL" id="BLAB01000001">
    <property type="protein sequence ID" value="GER93257.1"/>
    <property type="molecule type" value="Genomic_DNA"/>
</dbReference>
<reference evidence="3" key="1">
    <citation type="submission" date="2019-10" db="EMBL/GenBank/DDBJ databases">
        <title>Metagenomic sequencing of thiosulfate-disproportionating enrichment culture.</title>
        <authorList>
            <person name="Umezawa K."/>
            <person name="Kojima H."/>
            <person name="Fukui M."/>
        </authorList>
    </citation>
    <scope>NUCLEOTIDE SEQUENCE</scope>
    <source>
        <strain evidence="3">45J</strain>
    </source>
</reference>
<comment type="similarity">
    <text evidence="1">Belongs to the sulfur carrier protein TusA family.</text>
</comment>
<dbReference type="InterPro" id="IPR001455">
    <property type="entry name" value="TusA-like"/>
</dbReference>
<sequence>MAVQTIDAKGLKCPQPTLKITAMAVKMKPGDILEVMADCPTFEKDVRDWCTRSKKILLWIRDEGGTKKCQIQF</sequence>
<proteinExistence type="inferred from homology"/>
<organism evidence="3">
    <name type="scientific">hot springs metagenome</name>
    <dbReference type="NCBI Taxonomy" id="433727"/>
    <lineage>
        <taxon>unclassified sequences</taxon>
        <taxon>metagenomes</taxon>
        <taxon>ecological metagenomes</taxon>
    </lineage>
</organism>
<dbReference type="PANTHER" id="PTHR33279:SF6">
    <property type="entry name" value="SULFUR CARRIER PROTEIN YEDF-RELATED"/>
    <property type="match status" value="1"/>
</dbReference>
<evidence type="ECO:0000259" key="2">
    <source>
        <dbReference type="PROSITE" id="PS01148"/>
    </source>
</evidence>
<dbReference type="Gene3D" id="3.30.110.40">
    <property type="entry name" value="TusA-like domain"/>
    <property type="match status" value="1"/>
</dbReference>
<dbReference type="PROSITE" id="PS01148">
    <property type="entry name" value="UPF0033"/>
    <property type="match status" value="1"/>
</dbReference>
<dbReference type="InterPro" id="IPR036868">
    <property type="entry name" value="TusA-like_sf"/>
</dbReference>
<name>A0A5J4L397_9ZZZZ</name>
<comment type="caution">
    <text evidence="3">The sequence shown here is derived from an EMBL/GenBank/DDBJ whole genome shotgun (WGS) entry which is preliminary data.</text>
</comment>
<gene>
    <name evidence="3" type="ORF">A45J_0993</name>
</gene>
<dbReference type="AlphaFoldDB" id="A0A5J4L397"/>
<protein>
    <submittedName>
        <fullName evidence="3">SirA-like protein</fullName>
    </submittedName>
</protein>
<evidence type="ECO:0000256" key="1">
    <source>
        <dbReference type="ARBA" id="ARBA00008984"/>
    </source>
</evidence>
<dbReference type="PANTHER" id="PTHR33279">
    <property type="entry name" value="SULFUR CARRIER PROTEIN YEDF-RELATED"/>
    <property type="match status" value="1"/>
</dbReference>
<evidence type="ECO:0000313" key="3">
    <source>
        <dbReference type="EMBL" id="GER93257.1"/>
    </source>
</evidence>
<dbReference type="CDD" id="cd00291">
    <property type="entry name" value="SirA_YedF_YeeD"/>
    <property type="match status" value="1"/>
</dbReference>
<dbReference type="Pfam" id="PF01206">
    <property type="entry name" value="TusA"/>
    <property type="match status" value="1"/>
</dbReference>